<comment type="caution">
    <text evidence="2">The sequence shown here is derived from an EMBL/GenBank/DDBJ whole genome shotgun (WGS) entry which is preliminary data.</text>
</comment>
<dbReference type="InterPro" id="IPR048421">
    <property type="entry name" value="YqgU_beta-prop"/>
</dbReference>
<dbReference type="AlphaFoldDB" id="A0A4Q0VRQ8"/>
<dbReference type="Pfam" id="PF21101">
    <property type="entry name" value="YqgU"/>
    <property type="match status" value="1"/>
</dbReference>
<dbReference type="SUPFAM" id="SSF82171">
    <property type="entry name" value="DPP6 N-terminal domain-like"/>
    <property type="match status" value="1"/>
</dbReference>
<organism evidence="2 3">
    <name type="scientific">Anaerobacillus alkaliphilus</name>
    <dbReference type="NCBI Taxonomy" id="1548597"/>
    <lineage>
        <taxon>Bacteria</taxon>
        <taxon>Bacillati</taxon>
        <taxon>Bacillota</taxon>
        <taxon>Bacilli</taxon>
        <taxon>Bacillales</taxon>
        <taxon>Bacillaceae</taxon>
        <taxon>Anaerobacillus</taxon>
    </lineage>
</organism>
<name>A0A4Q0VRQ8_9BACI</name>
<reference evidence="2 3" key="1">
    <citation type="journal article" date="2019" name="Int. J. Syst. Evol. Microbiol.">
        <title>Anaerobacillus alkaliphilus sp. nov., a novel alkaliphilic and moderately halophilic bacterium.</title>
        <authorList>
            <person name="Borsodi A.K."/>
            <person name="Aszalos J.M."/>
            <person name="Bihari P."/>
            <person name="Nagy I."/>
            <person name="Schumann P."/>
            <person name="Sproer C."/>
            <person name="Kovacs A.L."/>
            <person name="Boka K."/>
            <person name="Dobosy P."/>
            <person name="Ovari M."/>
            <person name="Szili-Kovacs T."/>
            <person name="Toth E."/>
        </authorList>
    </citation>
    <scope>NUCLEOTIDE SEQUENCE [LARGE SCALE GENOMIC DNA]</scope>
    <source>
        <strain evidence="2 3">B16-10</strain>
    </source>
</reference>
<dbReference type="EMBL" id="QOUX01000045">
    <property type="protein sequence ID" value="RXI99465.1"/>
    <property type="molecule type" value="Genomic_DNA"/>
</dbReference>
<dbReference type="Proteomes" id="UP000290649">
    <property type="component" value="Unassembled WGS sequence"/>
</dbReference>
<dbReference type="OrthoDB" id="2168335at2"/>
<dbReference type="PROSITE" id="PS51257">
    <property type="entry name" value="PROKAR_LIPOPROTEIN"/>
    <property type="match status" value="1"/>
</dbReference>
<keyword evidence="3" id="KW-1185">Reference proteome</keyword>
<gene>
    <name evidence="2" type="ORF">DS745_14680</name>
</gene>
<evidence type="ECO:0000313" key="2">
    <source>
        <dbReference type="EMBL" id="RXI99465.1"/>
    </source>
</evidence>
<protein>
    <recommendedName>
        <fullName evidence="1">YqgU-like 6-bladed beta-propeller domain-containing protein</fullName>
    </recommendedName>
</protein>
<proteinExistence type="predicted"/>
<dbReference type="RefSeq" id="WP_129078974.1">
    <property type="nucleotide sequence ID" value="NZ_QOUX01000045.1"/>
</dbReference>
<evidence type="ECO:0000313" key="3">
    <source>
        <dbReference type="Proteomes" id="UP000290649"/>
    </source>
</evidence>
<sequence length="377" mass="44092">MKKFSAILILIFLLSCDQLGETEFLPSSDLSGNSSRLLAKSGIPLSLTNIEQVQSIGASMYSFVTINDWYDNESLLYLTDENGLSIVYKFHILTGEEEIFFQLDQPIISLEANRNFSIFVIEVSTMRGNKELYFLSKKGEVLYTLSELGEHYELYWNPHTEGELTVATVQDDFSIELFHLNLNTKEVRNFEFDHFYIQWMNKEELAYLNWDMYSLSFYATLYTYDVKEQRETKLLDEIITFFSFGDVFLTVSIEDKNVSKSDYIFYDTQTKEEISSIKIPILNTYSEQWWIPFQDYDASSNTFYILQPLSNGDLFDYSEGYRLVSFEVETEKTKDIALLSEDFPLKASPDGQWLVYGYQLENLVDIKKKKIHSLLHW</sequence>
<evidence type="ECO:0000259" key="1">
    <source>
        <dbReference type="Pfam" id="PF21101"/>
    </source>
</evidence>
<feature type="domain" description="YqgU-like 6-bladed beta-propeller" evidence="1">
    <location>
        <begin position="92"/>
        <end position="357"/>
    </location>
</feature>
<accession>A0A4Q0VRQ8</accession>